<keyword evidence="1" id="KW-0732">Signal</keyword>
<dbReference type="InterPro" id="IPR038483">
    <property type="entry name" value="YcfL-like_sf"/>
</dbReference>
<gene>
    <name evidence="2" type="ORF">EXH44_03020</name>
</gene>
<proteinExistence type="predicted"/>
<accession>A0A4V1AXW4</accession>
<dbReference type="Proteomes" id="UP000294444">
    <property type="component" value="Chromosome"/>
</dbReference>
<dbReference type="Pfam" id="PF07233">
    <property type="entry name" value="DUF1425"/>
    <property type="match status" value="1"/>
</dbReference>
<keyword evidence="3" id="KW-1185">Reference proteome</keyword>
<dbReference type="AlphaFoldDB" id="A0A4V1AXW4"/>
<evidence type="ECO:0000256" key="1">
    <source>
        <dbReference type="SAM" id="SignalP"/>
    </source>
</evidence>
<evidence type="ECO:0000313" key="2">
    <source>
        <dbReference type="EMBL" id="QBQ63280.1"/>
    </source>
</evidence>
<feature type="signal peptide" evidence="1">
    <location>
        <begin position="1"/>
        <end position="19"/>
    </location>
</feature>
<name>A0A4V1AXW4_9PAST</name>
<protein>
    <submittedName>
        <fullName evidence="2">DUF1425 domain-containing protein</fullName>
    </submittedName>
</protein>
<sequence>MKFSFSLVALLSVFLTACASNPPSYLPSGTTPIVNIEANVAEITEVVAKSDELAVFNKSEHPLHLSYKLFWYDKMGVTQTLNGEETSPWQHLFLEAKQRQRIALDKPTPESENYRFYLRFQR</sequence>
<feature type="chain" id="PRO_5020602619" evidence="1">
    <location>
        <begin position="20"/>
        <end position="122"/>
    </location>
</feature>
<evidence type="ECO:0000313" key="3">
    <source>
        <dbReference type="Proteomes" id="UP000294444"/>
    </source>
</evidence>
<dbReference type="CDD" id="cd09030">
    <property type="entry name" value="DUF1425"/>
    <property type="match status" value="1"/>
</dbReference>
<reference evidence="2 3" key="1">
    <citation type="submission" date="2019-03" db="EMBL/GenBank/DDBJ databases">
        <authorList>
            <person name="Che Y."/>
            <person name="Zhou L."/>
        </authorList>
    </citation>
    <scope>NUCLEOTIDE SEQUENCE [LARGE SCALE GENOMIC DNA]</scope>
    <source>
        <strain evidence="2 3">AIFJ1607</strain>
    </source>
</reference>
<dbReference type="RefSeq" id="WP_162856213.1">
    <property type="nucleotide sequence ID" value="NZ_CP038145.1"/>
</dbReference>
<dbReference type="InterPro" id="IPR010824">
    <property type="entry name" value="DUF1425"/>
</dbReference>
<dbReference type="Gene3D" id="2.60.40.3230">
    <property type="match status" value="1"/>
</dbReference>
<dbReference type="EMBL" id="CP038145">
    <property type="protein sequence ID" value="QBQ63280.1"/>
    <property type="molecule type" value="Genomic_DNA"/>
</dbReference>
<dbReference type="KEGG" id="aio:EXH44_03020"/>
<organism evidence="2 3">
    <name type="scientific">Actinobacillus indolicus</name>
    <dbReference type="NCBI Taxonomy" id="51049"/>
    <lineage>
        <taxon>Bacteria</taxon>
        <taxon>Pseudomonadati</taxon>
        <taxon>Pseudomonadota</taxon>
        <taxon>Gammaproteobacteria</taxon>
        <taxon>Pasteurellales</taxon>
        <taxon>Pasteurellaceae</taxon>
        <taxon>Actinobacillus</taxon>
    </lineage>
</organism>
<dbReference type="PROSITE" id="PS51257">
    <property type="entry name" value="PROKAR_LIPOPROTEIN"/>
    <property type="match status" value="1"/>
</dbReference>